<feature type="transmembrane region" description="Helical" evidence="7">
    <location>
        <begin position="167"/>
        <end position="190"/>
    </location>
</feature>
<evidence type="ECO:0000256" key="6">
    <source>
        <dbReference type="ARBA" id="ARBA00049743"/>
    </source>
</evidence>
<dbReference type="STRING" id="37001.A0A1A9WB08"/>
<keyword evidence="9" id="KW-1185">Reference proteome</keyword>
<sequence>MQCGAIMGIGDLMAQAFGNQSTFEDIDRLRTIKYATIGLIVGPFLGVWYTFLDRHVSRKDSRFKRALKKTAYDQLLLAPILTLTVIPLIGILNRQSLQCGAIMGTGDILAQTVTDKRELKQVDFKRTLKYASLGIFYVGPILKGWYKYLELLVPEKDTKFVRASKKMLIDQAIMAPLLNLTLVPLVGVVMNQSYDEIKKHLKYDYPEILKRNYMLWPAVQLINFGFIPLQFQVLFVQVIAVAWNFFLSGLLNKNN</sequence>
<keyword evidence="3 7" id="KW-0812">Transmembrane</keyword>
<dbReference type="GO" id="GO:1901858">
    <property type="term" value="P:regulation of mitochondrial DNA metabolic process"/>
    <property type="evidence" value="ECO:0007669"/>
    <property type="project" value="TreeGrafter"/>
</dbReference>
<proteinExistence type="inferred from homology"/>
<keyword evidence="5 7" id="KW-0472">Membrane</keyword>
<evidence type="ECO:0000256" key="4">
    <source>
        <dbReference type="ARBA" id="ARBA00022989"/>
    </source>
</evidence>
<evidence type="ECO:0000256" key="1">
    <source>
        <dbReference type="ARBA" id="ARBA00004141"/>
    </source>
</evidence>
<feature type="transmembrane region" description="Helical" evidence="7">
    <location>
        <begin position="127"/>
        <end position="146"/>
    </location>
</feature>
<accession>A0A1A9WB08</accession>
<comment type="similarity">
    <text evidence="2 7">Belongs to the peroxisomal membrane protein PXMP2/4 family.</text>
</comment>
<feature type="transmembrane region" description="Helical" evidence="7">
    <location>
        <begin position="32"/>
        <end position="51"/>
    </location>
</feature>
<dbReference type="Pfam" id="PF04117">
    <property type="entry name" value="Mpv17_PMP22"/>
    <property type="match status" value="1"/>
</dbReference>
<protein>
    <recommendedName>
        <fullName evidence="6">Mitochondrial inner membrane protein Mpv17</fullName>
    </recommendedName>
</protein>
<dbReference type="GO" id="GO:0016020">
    <property type="term" value="C:membrane"/>
    <property type="evidence" value="ECO:0007669"/>
    <property type="project" value="UniProtKB-SubCell"/>
</dbReference>
<dbReference type="InterPro" id="IPR007248">
    <property type="entry name" value="Mpv17_PMP22"/>
</dbReference>
<evidence type="ECO:0000256" key="3">
    <source>
        <dbReference type="ARBA" id="ARBA00022692"/>
    </source>
</evidence>
<evidence type="ECO:0000256" key="7">
    <source>
        <dbReference type="RuleBase" id="RU363053"/>
    </source>
</evidence>
<dbReference type="PANTHER" id="PTHR11266">
    <property type="entry name" value="PEROXISOMAL MEMBRANE PROTEIN 2, PXMP2 MPV17"/>
    <property type="match status" value="1"/>
</dbReference>
<evidence type="ECO:0000256" key="2">
    <source>
        <dbReference type="ARBA" id="ARBA00006824"/>
    </source>
</evidence>
<evidence type="ECO:0000313" key="8">
    <source>
        <dbReference type="EnsemblMetazoa" id="GBRI012767-PA"/>
    </source>
</evidence>
<dbReference type="PANTHER" id="PTHR11266:SF17">
    <property type="entry name" value="PROTEIN MPV17"/>
    <property type="match status" value="1"/>
</dbReference>
<reference evidence="9" key="1">
    <citation type="submission" date="2014-03" db="EMBL/GenBank/DDBJ databases">
        <authorList>
            <person name="Aksoy S."/>
            <person name="Warren W."/>
            <person name="Wilson R.K."/>
        </authorList>
    </citation>
    <scope>NUCLEOTIDE SEQUENCE [LARGE SCALE GENOMIC DNA]</scope>
    <source>
        <strain evidence="9">IAEA</strain>
    </source>
</reference>
<organism evidence="8 9">
    <name type="scientific">Glossina brevipalpis</name>
    <dbReference type="NCBI Taxonomy" id="37001"/>
    <lineage>
        <taxon>Eukaryota</taxon>
        <taxon>Metazoa</taxon>
        <taxon>Ecdysozoa</taxon>
        <taxon>Arthropoda</taxon>
        <taxon>Hexapoda</taxon>
        <taxon>Insecta</taxon>
        <taxon>Pterygota</taxon>
        <taxon>Neoptera</taxon>
        <taxon>Endopterygota</taxon>
        <taxon>Diptera</taxon>
        <taxon>Brachycera</taxon>
        <taxon>Muscomorpha</taxon>
        <taxon>Hippoboscoidea</taxon>
        <taxon>Glossinidae</taxon>
        <taxon>Glossina</taxon>
    </lineage>
</organism>
<dbReference type="Proteomes" id="UP000091820">
    <property type="component" value="Unassembled WGS sequence"/>
</dbReference>
<dbReference type="EnsemblMetazoa" id="GBRI012767-RA">
    <property type="protein sequence ID" value="GBRI012767-PA"/>
    <property type="gene ID" value="GBRI012767"/>
</dbReference>
<feature type="transmembrane region" description="Helical" evidence="7">
    <location>
        <begin position="72"/>
        <end position="92"/>
    </location>
</feature>
<evidence type="ECO:0000256" key="5">
    <source>
        <dbReference type="ARBA" id="ARBA00023136"/>
    </source>
</evidence>
<comment type="subcellular location">
    <subcellularLocation>
        <location evidence="1">Membrane</location>
        <topology evidence="1">Multi-pass membrane protein</topology>
    </subcellularLocation>
</comment>
<name>A0A1A9WB08_9MUSC</name>
<reference evidence="8" key="2">
    <citation type="submission" date="2020-05" db="UniProtKB">
        <authorList>
            <consortium name="EnsemblMetazoa"/>
        </authorList>
    </citation>
    <scope>IDENTIFICATION</scope>
    <source>
        <strain evidence="8">IAEA</strain>
    </source>
</reference>
<keyword evidence="4 7" id="KW-1133">Transmembrane helix</keyword>
<feature type="transmembrane region" description="Helical" evidence="7">
    <location>
        <begin position="221"/>
        <end position="246"/>
    </location>
</feature>
<evidence type="ECO:0000313" key="9">
    <source>
        <dbReference type="Proteomes" id="UP000091820"/>
    </source>
</evidence>
<dbReference type="GO" id="GO:0015267">
    <property type="term" value="F:channel activity"/>
    <property type="evidence" value="ECO:0007669"/>
    <property type="project" value="TreeGrafter"/>
</dbReference>
<dbReference type="VEuPathDB" id="VectorBase:GBRI012767"/>
<dbReference type="GO" id="GO:0005739">
    <property type="term" value="C:mitochondrion"/>
    <property type="evidence" value="ECO:0007669"/>
    <property type="project" value="TreeGrafter"/>
</dbReference>
<dbReference type="AlphaFoldDB" id="A0A1A9WB08"/>